<gene>
    <name evidence="1" type="ORF">BDP81DRAFT_104559</name>
</gene>
<evidence type="ECO:0000313" key="2">
    <source>
        <dbReference type="Proteomes" id="UP001243989"/>
    </source>
</evidence>
<sequence length="99" mass="11882">MRIPRRQLKMRRDPNYHYDHITTEDTSLFPLEQHDKISLLPQKATQKERQNIHATPGIRRSSPTRLLLRPSLVYRWESGRDPEFFSGCGRMYYVLKVRV</sequence>
<dbReference type="EMBL" id="JAHMHQ010000022">
    <property type="protein sequence ID" value="KAK1625011.1"/>
    <property type="molecule type" value="Genomic_DNA"/>
</dbReference>
<evidence type="ECO:0000313" key="1">
    <source>
        <dbReference type="EMBL" id="KAK1625011.1"/>
    </source>
</evidence>
<protein>
    <submittedName>
        <fullName evidence="1">Uncharacterized protein</fullName>
    </submittedName>
</protein>
<proteinExistence type="predicted"/>
<name>A0AAI9ZKK6_9PEZI</name>
<reference evidence="1" key="1">
    <citation type="submission" date="2021-06" db="EMBL/GenBank/DDBJ databases">
        <title>Comparative genomics, transcriptomics and evolutionary studies reveal genomic signatures of adaptation to plant cell wall in hemibiotrophic fungi.</title>
        <authorList>
            <consortium name="DOE Joint Genome Institute"/>
            <person name="Baroncelli R."/>
            <person name="Diaz J.F."/>
            <person name="Benocci T."/>
            <person name="Peng M."/>
            <person name="Battaglia E."/>
            <person name="Haridas S."/>
            <person name="Andreopoulos W."/>
            <person name="Labutti K."/>
            <person name="Pangilinan J."/>
            <person name="Floch G.L."/>
            <person name="Makela M.R."/>
            <person name="Henrissat B."/>
            <person name="Grigoriev I.V."/>
            <person name="Crouch J.A."/>
            <person name="De Vries R.P."/>
            <person name="Sukno S.A."/>
            <person name="Thon M.R."/>
        </authorList>
    </citation>
    <scope>NUCLEOTIDE SEQUENCE</scope>
    <source>
        <strain evidence="1">CBS 102054</strain>
    </source>
</reference>
<dbReference type="AlphaFoldDB" id="A0AAI9ZKK6"/>
<keyword evidence="2" id="KW-1185">Reference proteome</keyword>
<comment type="caution">
    <text evidence="1">The sequence shown here is derived from an EMBL/GenBank/DDBJ whole genome shotgun (WGS) entry which is preliminary data.</text>
</comment>
<accession>A0AAI9ZKK6</accession>
<organism evidence="1 2">
    <name type="scientific">Colletotrichum phormii</name>
    <dbReference type="NCBI Taxonomy" id="359342"/>
    <lineage>
        <taxon>Eukaryota</taxon>
        <taxon>Fungi</taxon>
        <taxon>Dikarya</taxon>
        <taxon>Ascomycota</taxon>
        <taxon>Pezizomycotina</taxon>
        <taxon>Sordariomycetes</taxon>
        <taxon>Hypocreomycetidae</taxon>
        <taxon>Glomerellales</taxon>
        <taxon>Glomerellaceae</taxon>
        <taxon>Colletotrichum</taxon>
        <taxon>Colletotrichum acutatum species complex</taxon>
    </lineage>
</organism>
<dbReference type="GeneID" id="85466273"/>
<dbReference type="RefSeq" id="XP_060441006.1">
    <property type="nucleotide sequence ID" value="XM_060581411.1"/>
</dbReference>
<dbReference type="Proteomes" id="UP001243989">
    <property type="component" value="Unassembled WGS sequence"/>
</dbReference>